<name>A0A839TYB9_9BACL</name>
<accession>A0A839TYB9</accession>
<evidence type="ECO:0000313" key="1">
    <source>
        <dbReference type="EMBL" id="MBB3132264.1"/>
    </source>
</evidence>
<dbReference type="AlphaFoldDB" id="A0A839TYB9"/>
<gene>
    <name evidence="1" type="ORF">FHS19_006993</name>
</gene>
<evidence type="ECO:0000313" key="2">
    <source>
        <dbReference type="Proteomes" id="UP000517523"/>
    </source>
</evidence>
<reference evidence="1 2" key="1">
    <citation type="submission" date="2020-08" db="EMBL/GenBank/DDBJ databases">
        <title>Genomic Encyclopedia of Type Strains, Phase III (KMG-III): the genomes of soil and plant-associated and newly described type strains.</title>
        <authorList>
            <person name="Whitman W."/>
        </authorList>
    </citation>
    <scope>NUCLEOTIDE SEQUENCE [LARGE SCALE GENOMIC DNA]</scope>
    <source>
        <strain evidence="1 2">CECT 5831</strain>
    </source>
</reference>
<dbReference type="RefSeq" id="WP_183587932.1">
    <property type="nucleotide sequence ID" value="NZ_JACHXJ010000014.1"/>
</dbReference>
<proteinExistence type="predicted"/>
<organism evidence="1 2">
    <name type="scientific">Paenibacillus rhizosphaerae</name>
    <dbReference type="NCBI Taxonomy" id="297318"/>
    <lineage>
        <taxon>Bacteria</taxon>
        <taxon>Bacillati</taxon>
        <taxon>Bacillota</taxon>
        <taxon>Bacilli</taxon>
        <taxon>Bacillales</taxon>
        <taxon>Paenibacillaceae</taxon>
        <taxon>Paenibacillus</taxon>
    </lineage>
</organism>
<comment type="caution">
    <text evidence="1">The sequence shown here is derived from an EMBL/GenBank/DDBJ whole genome shotgun (WGS) entry which is preliminary data.</text>
</comment>
<dbReference type="Proteomes" id="UP000517523">
    <property type="component" value="Unassembled WGS sequence"/>
</dbReference>
<dbReference type="EMBL" id="JACHXJ010000014">
    <property type="protein sequence ID" value="MBB3132264.1"/>
    <property type="molecule type" value="Genomic_DNA"/>
</dbReference>
<sequence length="325" mass="38188">MDVFKAPILSSLRDEQKDIDQMIIIPPVVERNTSDKEEIIDKVKEYLSEDRYHIKLDDIVNQQLRQMLTYLGENFSIEGIISQDEVLEKLKKYEDASENLQTIMAAIAYWGDERKEVIVRKVISRLSEANETRSGSVVLLNLRWYPLILMLYSTGISAIATENYGMLATLLTTKVRNERRGRTQEIIKVFPHNREFEEIFKAIPDHDRMYVPRSEYLFKEIQPVLDDLFFMGKSYEETFDKFEVFYALVYADIYYDGEDRVWGPPGRFAWKHSAYQDSVLNDLITEAEQKQNEWLPLKAGLFGGSYERFKLISSKYVSLIEKLHW</sequence>
<protein>
    <submittedName>
        <fullName evidence="1">Uncharacterized protein</fullName>
    </submittedName>
</protein>